<organism evidence="3 4">
    <name type="scientific">Stylophora pistillata</name>
    <name type="common">Smooth cauliflower coral</name>
    <dbReference type="NCBI Taxonomy" id="50429"/>
    <lineage>
        <taxon>Eukaryota</taxon>
        <taxon>Metazoa</taxon>
        <taxon>Cnidaria</taxon>
        <taxon>Anthozoa</taxon>
        <taxon>Hexacorallia</taxon>
        <taxon>Scleractinia</taxon>
        <taxon>Astrocoeniina</taxon>
        <taxon>Pocilloporidae</taxon>
        <taxon>Stylophora</taxon>
    </lineage>
</organism>
<feature type="region of interest" description="Disordered" evidence="2">
    <location>
        <begin position="1667"/>
        <end position="1688"/>
    </location>
</feature>
<feature type="compositionally biased region" description="Basic and acidic residues" evidence="2">
    <location>
        <begin position="3355"/>
        <end position="3366"/>
    </location>
</feature>
<dbReference type="PANTHER" id="PTHR46753:SF2">
    <property type="entry name" value="FYVE AND COILED-COIL DOMAIN-CONTAINING PROTEIN 1"/>
    <property type="match status" value="1"/>
</dbReference>
<feature type="coiled-coil region" evidence="1">
    <location>
        <begin position="3209"/>
        <end position="3264"/>
    </location>
</feature>
<feature type="compositionally biased region" description="Polar residues" evidence="2">
    <location>
        <begin position="857"/>
        <end position="872"/>
    </location>
</feature>
<keyword evidence="4" id="KW-1185">Reference proteome</keyword>
<dbReference type="Proteomes" id="UP000225706">
    <property type="component" value="Unassembled WGS sequence"/>
</dbReference>
<feature type="region of interest" description="Disordered" evidence="2">
    <location>
        <begin position="1516"/>
        <end position="1549"/>
    </location>
</feature>
<feature type="region of interest" description="Disordered" evidence="2">
    <location>
        <begin position="1089"/>
        <end position="1125"/>
    </location>
</feature>
<feature type="region of interest" description="Disordered" evidence="2">
    <location>
        <begin position="2512"/>
        <end position="2535"/>
    </location>
</feature>
<proteinExistence type="predicted"/>
<feature type="coiled-coil region" evidence="1">
    <location>
        <begin position="333"/>
        <end position="462"/>
    </location>
</feature>
<dbReference type="GO" id="GO:0005770">
    <property type="term" value="C:late endosome"/>
    <property type="evidence" value="ECO:0007669"/>
    <property type="project" value="TreeGrafter"/>
</dbReference>
<feature type="region of interest" description="Disordered" evidence="2">
    <location>
        <begin position="852"/>
        <end position="872"/>
    </location>
</feature>
<comment type="caution">
    <text evidence="3">The sequence shown here is derived from an EMBL/GenBank/DDBJ whole genome shotgun (WGS) entry which is preliminary data.</text>
</comment>
<feature type="compositionally biased region" description="Polar residues" evidence="2">
    <location>
        <begin position="1141"/>
        <end position="1160"/>
    </location>
</feature>
<dbReference type="OrthoDB" id="5975351at2759"/>
<dbReference type="STRING" id="50429.A0A2B4SRH4"/>
<feature type="region of interest" description="Disordered" evidence="2">
    <location>
        <begin position="13"/>
        <end position="35"/>
    </location>
</feature>
<feature type="coiled-coil region" evidence="1">
    <location>
        <begin position="492"/>
        <end position="526"/>
    </location>
</feature>
<feature type="region of interest" description="Disordered" evidence="2">
    <location>
        <begin position="625"/>
        <end position="657"/>
    </location>
</feature>
<evidence type="ECO:0000256" key="1">
    <source>
        <dbReference type="SAM" id="Coils"/>
    </source>
</evidence>
<feature type="coiled-coil region" evidence="1">
    <location>
        <begin position="2271"/>
        <end position="2454"/>
    </location>
</feature>
<feature type="compositionally biased region" description="Basic and acidic residues" evidence="2">
    <location>
        <begin position="2512"/>
        <end position="2526"/>
    </location>
</feature>
<feature type="region of interest" description="Disordered" evidence="2">
    <location>
        <begin position="1139"/>
        <end position="1167"/>
    </location>
</feature>
<keyword evidence="1" id="KW-0175">Coiled coil</keyword>
<feature type="region of interest" description="Disordered" evidence="2">
    <location>
        <begin position="676"/>
        <end position="698"/>
    </location>
</feature>
<feature type="region of interest" description="Disordered" evidence="2">
    <location>
        <begin position="187"/>
        <end position="214"/>
    </location>
</feature>
<dbReference type="PANTHER" id="PTHR46753">
    <property type="entry name" value="FYVE AND COILED-COIL DOMAIN-CONTAINING PROTEIN 1"/>
    <property type="match status" value="1"/>
</dbReference>
<evidence type="ECO:0000256" key="2">
    <source>
        <dbReference type="SAM" id="MobiDB-lite"/>
    </source>
</evidence>
<feature type="coiled-coil region" evidence="1">
    <location>
        <begin position="2904"/>
        <end position="3184"/>
    </location>
</feature>
<feature type="coiled-coil region" evidence="1">
    <location>
        <begin position="2480"/>
        <end position="2507"/>
    </location>
</feature>
<sequence>MQANSINVAVLRTESNREKAEQSQNPNGTLTGHADNERDLLEASQATTTLSENGSSLNSALRLKELTNQMTSVGNRLQAQLVSLHETVCKETETSQGDSTDLNLFSPELVNKLQGSRSDLNAEVKVLESYLGEVHQLLTLQEKQNNGVNGLNGVSSCREKNQTENLSLKQLEAKLAEISEKQEAIYEERSRQDMDSLKINGNKDDNEKFGGQGNDGIPRLDKLELDFQNFKKQLKIIQDKLYERGLLDDELAALTNIQSILGVKYEDFSASDELAILQKERKVLLTTLSKLQSRENSDSKEHIDINTCDKAVQCKINILGQLSNQGASFSSEFEELKKLSGELQAEVDELEEENKTMEEETFKLKEEKRVLEDSVNKLRVQITDALDSSFEEMEHIHHEKDELQVRLQFIEADNKKLRDAFAELSKKNADHLEAVLDEIERKDSLEDAVDYLSTEVEKLNEINIQAVYSTSEACPPRGKTEKCHNYSLLSEMKTCKELIDSQREQIRQLQVDKRDIEDIYTNLKREALILRTKQGEKTSLRLKSIENLAASMQPTRKTSVERCEYLKQEILRLTKRGTELENSMRTLKSDNSNLEEEKVCLLDSLLHQLEKNESLQVQIDQLKSTIKQNNGDKEPGKPSTNLPHHNKLSTTTHDRDTDVNGNLSGCENHALLQTSEDIAHENGTDTKDAMDESRRRSRQLDEQLQSLQEHVLGVEKEKERIQIDLEDTRKNENELREKVAHLKNECTVLKNQLKKNKEVSDTLQGCLQEAHEEKEELVESLDEVSEEKAALEKKIEIMEKEFNELKESYQRLKNEFDSVSVGAQNLDKSKGQMRSIHAKLFELYESLTDKEKDSASEEVSTGAPESTSLDEQGNSILSLAEKVLKEVNLLKKELRRMKIEQEYFKTKLDTSQTEKLSLQKYVRELDEKRRQVKSFITKLTEEKEVMSEQMEEIKQQKNNLADALENVYQSKESLQCQLEDALCKQHESSKSVTEASAEAQSLKSSLNKVAGERDALKDALIETKKELQMVRTSEAKWKEKATGSQAEADQSVQETSDAGNKVDESEVINRLHLENDGLKKQLEMLKTTQLPSQEEFSEGSPIVTSDIPETLAEPELTTASEYESSSDVYEMVTSFGMGSFEESSNDSTEVPISGEANSWLESGPRDEEEELEVRFSKVCAENKSLEAQLRRSTEENEQLKSWFESISAEKEIMEKEQESMSKENGELLRDLERMKRSFDEVSNQNNVKDKPEEDFKTALEEMAKECAKLREDLQKQEDERQELTQALQLTNMRKKALENEATESWERAQALEKSLKSVKQKNDSLSKDISALKKEKEEKIKSLEKLAQDYKRLQQNLNGLNEKLINVEKEKGEKNGEVVRLAKEVELLQEQLREKSHTLTEVENKLGNTVTENEDVRAQVQKTKSEIEVQEHKHEQLVKDYKALEENQARVQTEMIEENEKLKQREKELEGAVEELYDELNNLKSSLEDAEDKLGTTKEGVDLVEEEKDRFKSQVGNLTKQVEKMRDDKGSLKRKTEETENENSTAREQLKELENQASELLSFIDRTVKKNPTKMSHKAAQEDINHFRYVCDYIEAILKEKFVSETKLKEEMTKLEIAERTLQELRNELKTTSERLEKAENSNREIEEDNKQLIQERAELTLQLEEALEGDQTEEQSTKSKRSAREEVRLSREIDDVRSLIDKLTLQKEKLGAALANKEKQIAAVTAEATEKTKMLEHKEKEAESLSLTKAEVAVALEMAKDGSEKLLAELERERSRVESLRQELENEKKQHHHNQQEKLDLTAIVSRLEEEKKTFAITENTCRDLEKRLKKAEENNLKIQALNSELRANMESQSATLASVKKEAKDKEYDWNNELAQKDELLRSLNQDIKKSNISFSELLRVVDEQKTKIGNLDKECKQSERSRKEVVEERNVLQKKLKEEADANDALTIKLQETERAVFKHGEENEELQKRIAASDSEKQLLQRKLTDLKEQIDNREKRLADLSKSTQSLEDERAHSKTEIAALQKELTEKTLSLEKAHKELSDSRGSIDKGKSKSDELKVENVELKKLLESAESKLRRAELTSTKTKEQNDKLKRKLEAIEEEMAALNTAFAEAQRKEQTLLIEMKTETERIESELETLTSESEILREKLDDAADEKNELEQELELERGNKKKTEDQLIKMSNELDNLKVSAQTVAQDNEDLKRILENKEKELTCKKYVSFDETDARSLGISEEIISCAQEGELSSAVEENFSLESAPHDQDTFEGKLAKQRQLNADLYEELDELNDEKDELNEIIEELRSKTKKLQRDMDALIEEKENLEDKLDENAKRYKEELGSLTDGNKELSRKLEVLLKDKNILREEIKTKEQKNRRAVEDGKKLEDALEKSTQEVKRLTLEVNRLSKEIDTEVPNGLKEELAESDERMKELEYKLDQLSLEHQALMTELAERKNENATLRLAVEEATLAKEGCEKKFGDAEKELHDELDEVQQELDSKKTMIATLEEQLFKFKQSESEPKQDLKKTSDATSVKDIQRKLGESNEELKEKNKMISTLKDEINDLKRSKQQLERERKQTTKQEEPKQNLKKTSDETSIRDIQRKLRESNEELKEKNKMISTLKNEVNDLKRSKQQLERERKQTTADKTTLTDLQNKLEQLQRELPEKNKTITTLNKEIAGLKRSSREQEREMQDKFEELKREMVKKDQQITSLTVNANQKQTNRDRNDGNEEITPEKSERGDEVTRLKNELAEKEKKIGFLEEAIVEHKRTIFEQEREFDEKEASLATAREEFYKSLKEKCEDEERLESLRRANNRLQEALNIAREKESKLKKELQGAKVRGFTPSVQREISALDGEFSEVHFEVETLRKLSYDERAEKNYLRKTSLELKRSPSDMKDIDSKELDKVKELRKEKDRLSSENEKLKKTARDLTVELEKINKEMIFKETENSKQRNSELSFSNEAVERKNKAIESELDDTKYSLNLLEKQHGDLKDKFRKLEENRTNLDNERIKLVDDAHSFKIKMEKKNQDLLSKLEAKEHEAISQQERVEGLSALLRKFENNVRSLEKDKESLASQVRLLEYDKEQIEEMNKQQKAEIVKLLESGSQKDFNTKLRTLFSENDRLEGMNKKLQADLRELYREVDRKDEERKKLIEELHEMALKVKQLEKEKQNEASIKEQLAEQLMEKDNAMKTKTKLLSTRLDGLLKETENLKDSSGKMEQMASDYRRLEDENVQLIEGTEKLREEIASLQKENDLLRRACQQLRGRKSIAEDKFVLDGSNTDLSSDPYPRKGSLNKPLVHKFQPIEERVSAEQKSELNTMSGRDIQEPRRRSYDPVPSDIKISKGSLAPMPPWTGEAKGRQSQRDQERSNSTPVVKRFPPGAPEARREAAQHPKGPPPPSTDSSRSSDTERSFCSRSSYCSPILSVVDMCPLHRNPSVERPPNQCPICKKERRRPGAVPKEFMTLEKYV</sequence>
<reference evidence="4" key="1">
    <citation type="journal article" date="2017" name="bioRxiv">
        <title>Comparative analysis of the genomes of Stylophora pistillata and Acropora digitifera provides evidence for extensive differences between species of corals.</title>
        <authorList>
            <person name="Voolstra C.R."/>
            <person name="Li Y."/>
            <person name="Liew Y.J."/>
            <person name="Baumgarten S."/>
            <person name="Zoccola D."/>
            <person name="Flot J.-F."/>
            <person name="Tambutte S."/>
            <person name="Allemand D."/>
            <person name="Aranda M."/>
        </authorList>
    </citation>
    <scope>NUCLEOTIDE SEQUENCE [LARGE SCALE GENOMIC DNA]</scope>
</reference>
<protein>
    <submittedName>
        <fullName evidence="3">Uncharacterized protein</fullName>
    </submittedName>
</protein>
<feature type="coiled-coil region" evidence="1">
    <location>
        <begin position="1754"/>
        <end position="1864"/>
    </location>
</feature>
<feature type="coiled-coil region" evidence="1">
    <location>
        <begin position="880"/>
        <end position="1026"/>
    </location>
</feature>
<feature type="compositionally biased region" description="Polar residues" evidence="2">
    <location>
        <begin position="1042"/>
        <end position="1058"/>
    </location>
</feature>
<feature type="region of interest" description="Disordered" evidence="2">
    <location>
        <begin position="3275"/>
        <end position="3410"/>
    </location>
</feature>
<dbReference type="GO" id="GO:0005776">
    <property type="term" value="C:autophagosome"/>
    <property type="evidence" value="ECO:0007669"/>
    <property type="project" value="TreeGrafter"/>
</dbReference>
<feature type="compositionally biased region" description="Polar residues" evidence="2">
    <location>
        <begin position="638"/>
        <end position="651"/>
    </location>
</feature>
<feature type="compositionally biased region" description="Basic and acidic residues" evidence="2">
    <location>
        <begin position="677"/>
        <end position="698"/>
    </location>
</feature>
<feature type="coiled-coil region" evidence="1">
    <location>
        <begin position="1701"/>
        <end position="1728"/>
    </location>
</feature>
<evidence type="ECO:0000313" key="3">
    <source>
        <dbReference type="EMBL" id="PFX31719.1"/>
    </source>
</evidence>
<dbReference type="EMBL" id="LSMT01000032">
    <property type="protein sequence ID" value="PFX31719.1"/>
    <property type="molecule type" value="Genomic_DNA"/>
</dbReference>
<feature type="compositionally biased region" description="Basic and acidic residues" evidence="2">
    <location>
        <begin position="3301"/>
        <end position="3313"/>
    </location>
</feature>
<feature type="coiled-coil region" evidence="1">
    <location>
        <begin position="1904"/>
        <end position="2215"/>
    </location>
</feature>
<feature type="compositionally biased region" description="Polar residues" evidence="2">
    <location>
        <begin position="2706"/>
        <end position="2718"/>
    </location>
</feature>
<evidence type="ECO:0000313" key="4">
    <source>
        <dbReference type="Proteomes" id="UP000225706"/>
    </source>
</evidence>
<feature type="compositionally biased region" description="Basic and acidic residues" evidence="2">
    <location>
        <begin position="187"/>
        <end position="208"/>
    </location>
</feature>
<accession>A0A2B4SRH4</accession>
<name>A0A2B4SRH4_STYPI</name>
<dbReference type="Gene3D" id="1.10.287.1490">
    <property type="match status" value="2"/>
</dbReference>
<dbReference type="GO" id="GO:1901098">
    <property type="term" value="P:positive regulation of autophagosome maturation"/>
    <property type="evidence" value="ECO:0007669"/>
    <property type="project" value="TreeGrafter"/>
</dbReference>
<feature type="region of interest" description="Disordered" evidence="2">
    <location>
        <begin position="2558"/>
        <end position="2594"/>
    </location>
</feature>
<feature type="compositionally biased region" description="Basic and acidic residues" evidence="2">
    <location>
        <begin position="2719"/>
        <end position="2742"/>
    </location>
</feature>
<feature type="compositionally biased region" description="Basic and acidic residues" evidence="2">
    <location>
        <begin position="3322"/>
        <end position="3331"/>
    </location>
</feature>
<feature type="region of interest" description="Disordered" evidence="2">
    <location>
        <begin position="2698"/>
        <end position="2742"/>
    </location>
</feature>
<feature type="compositionally biased region" description="Basic and acidic residues" evidence="2">
    <location>
        <begin position="1521"/>
        <end position="1538"/>
    </location>
</feature>
<dbReference type="GO" id="GO:0072383">
    <property type="term" value="P:plus-end-directed vesicle transport along microtubule"/>
    <property type="evidence" value="ECO:0007669"/>
    <property type="project" value="TreeGrafter"/>
</dbReference>
<gene>
    <name evidence="3" type="ORF">AWC38_SpisGene3473</name>
</gene>
<feature type="region of interest" description="Disordered" evidence="2">
    <location>
        <begin position="1033"/>
        <end position="1066"/>
    </location>
</feature>
<dbReference type="GO" id="GO:0005764">
    <property type="term" value="C:lysosome"/>
    <property type="evidence" value="ECO:0007669"/>
    <property type="project" value="TreeGrafter"/>
</dbReference>